<evidence type="ECO:0000256" key="1">
    <source>
        <dbReference type="SAM" id="Coils"/>
    </source>
</evidence>
<name>A0A1U9QPX3_STRNV</name>
<dbReference type="Pfam" id="PF19776">
    <property type="entry name" value="DUF6262"/>
    <property type="match status" value="1"/>
</dbReference>
<sequence length="195" mass="21882">MTAPTVPSARTSRALEARRRKTEAGLARIKDVLDQMIKTRAPITMAAVARTADVSRTFLYEHTDARALVEEAMHRAAGRRVQDRQAVQDELEASWRERALNTEAALKSAHAEILAQREQIAELIGQVRDLRSEWSQEDVARIITDNGNLKRRIRELTAEGKSLTGNLSAARENVRFADKRIADLEVQLIERTASS</sequence>
<organism evidence="2 3">
    <name type="scientific">Streptomyces niveus</name>
    <name type="common">Streptomyces spheroides</name>
    <dbReference type="NCBI Taxonomy" id="193462"/>
    <lineage>
        <taxon>Bacteria</taxon>
        <taxon>Bacillati</taxon>
        <taxon>Actinomycetota</taxon>
        <taxon>Actinomycetes</taxon>
        <taxon>Kitasatosporales</taxon>
        <taxon>Streptomycetaceae</taxon>
        <taxon>Streptomyces</taxon>
    </lineage>
</organism>
<gene>
    <name evidence="2" type="ORF">BBN63_08610</name>
</gene>
<dbReference type="EMBL" id="CP018047">
    <property type="protein sequence ID" value="AQU66302.1"/>
    <property type="molecule type" value="Genomic_DNA"/>
</dbReference>
<dbReference type="KEGG" id="snw:BBN63_08610"/>
<evidence type="ECO:0000313" key="3">
    <source>
        <dbReference type="Proteomes" id="UP000189677"/>
    </source>
</evidence>
<dbReference type="RefSeq" id="WP_078074834.1">
    <property type="nucleotide sequence ID" value="NZ_CP018047.1"/>
</dbReference>
<accession>A0A1U9QPX3</accession>
<dbReference type="AlphaFoldDB" id="A0A1U9QPX3"/>
<dbReference type="OrthoDB" id="3369288at2"/>
<dbReference type="InterPro" id="IPR046229">
    <property type="entry name" value="TnpC-like"/>
</dbReference>
<proteinExistence type="predicted"/>
<evidence type="ECO:0000313" key="2">
    <source>
        <dbReference type="EMBL" id="AQU66302.1"/>
    </source>
</evidence>
<keyword evidence="3" id="KW-1185">Reference proteome</keyword>
<keyword evidence="1" id="KW-0175">Coiled coil</keyword>
<reference evidence="2 3" key="1">
    <citation type="submission" date="2016-11" db="EMBL/GenBank/DDBJ databases">
        <title>Complete genome sequence of Streptomyces niveus SCSIO 3406.</title>
        <authorList>
            <person name="Zhu Q."/>
            <person name="Cheng W."/>
            <person name="Song Y."/>
            <person name="Li Q."/>
            <person name="Ju J."/>
        </authorList>
    </citation>
    <scope>NUCLEOTIDE SEQUENCE [LARGE SCALE GENOMIC DNA]</scope>
    <source>
        <strain evidence="2 3">SCSIO 3406</strain>
    </source>
</reference>
<protein>
    <submittedName>
        <fullName evidence="2">Uncharacterized protein</fullName>
    </submittedName>
</protein>
<feature type="coiled-coil region" evidence="1">
    <location>
        <begin position="113"/>
        <end position="187"/>
    </location>
</feature>
<dbReference type="Proteomes" id="UP000189677">
    <property type="component" value="Chromosome"/>
</dbReference>